<name>A0AAW2RN69_9LAMI</name>
<dbReference type="EMBL" id="JACGWK010000001">
    <property type="protein sequence ID" value="KAL0381636.1"/>
    <property type="molecule type" value="Genomic_DNA"/>
</dbReference>
<dbReference type="AlphaFoldDB" id="A0AAW2RN69"/>
<gene>
    <name evidence="1" type="ORF">Sangu_0227900</name>
</gene>
<sequence length="92" mass="10725">MEENYKKPLMNESMLSPLPLSFEWRSLPAQGGVAEKHRRRGFLLYSYYSEKVESRGVPLSYGALERKRNCISLFSCYKGQRKRKRGYSAALQ</sequence>
<comment type="caution">
    <text evidence="1">The sequence shown here is derived from an EMBL/GenBank/DDBJ whole genome shotgun (WGS) entry which is preliminary data.</text>
</comment>
<organism evidence="1">
    <name type="scientific">Sesamum angustifolium</name>
    <dbReference type="NCBI Taxonomy" id="2727405"/>
    <lineage>
        <taxon>Eukaryota</taxon>
        <taxon>Viridiplantae</taxon>
        <taxon>Streptophyta</taxon>
        <taxon>Embryophyta</taxon>
        <taxon>Tracheophyta</taxon>
        <taxon>Spermatophyta</taxon>
        <taxon>Magnoliopsida</taxon>
        <taxon>eudicotyledons</taxon>
        <taxon>Gunneridae</taxon>
        <taxon>Pentapetalae</taxon>
        <taxon>asterids</taxon>
        <taxon>lamiids</taxon>
        <taxon>Lamiales</taxon>
        <taxon>Pedaliaceae</taxon>
        <taxon>Sesamum</taxon>
    </lineage>
</organism>
<proteinExistence type="predicted"/>
<evidence type="ECO:0000313" key="1">
    <source>
        <dbReference type="EMBL" id="KAL0381636.1"/>
    </source>
</evidence>
<protein>
    <submittedName>
        <fullName evidence="1">Uncharacterized protein</fullName>
    </submittedName>
</protein>
<reference evidence="1" key="2">
    <citation type="journal article" date="2024" name="Plant">
        <title>Genomic evolution and insights into agronomic trait innovations of Sesamum species.</title>
        <authorList>
            <person name="Miao H."/>
            <person name="Wang L."/>
            <person name="Qu L."/>
            <person name="Liu H."/>
            <person name="Sun Y."/>
            <person name="Le M."/>
            <person name="Wang Q."/>
            <person name="Wei S."/>
            <person name="Zheng Y."/>
            <person name="Lin W."/>
            <person name="Duan Y."/>
            <person name="Cao H."/>
            <person name="Xiong S."/>
            <person name="Wang X."/>
            <person name="Wei L."/>
            <person name="Li C."/>
            <person name="Ma Q."/>
            <person name="Ju M."/>
            <person name="Zhao R."/>
            <person name="Li G."/>
            <person name="Mu C."/>
            <person name="Tian Q."/>
            <person name="Mei H."/>
            <person name="Zhang T."/>
            <person name="Gao T."/>
            <person name="Zhang H."/>
        </authorList>
    </citation>
    <scope>NUCLEOTIDE SEQUENCE</scope>
    <source>
        <strain evidence="1">G01</strain>
    </source>
</reference>
<accession>A0AAW2RN69</accession>
<reference evidence="1" key="1">
    <citation type="submission" date="2020-06" db="EMBL/GenBank/DDBJ databases">
        <authorList>
            <person name="Li T."/>
            <person name="Hu X."/>
            <person name="Zhang T."/>
            <person name="Song X."/>
            <person name="Zhang H."/>
            <person name="Dai N."/>
            <person name="Sheng W."/>
            <person name="Hou X."/>
            <person name="Wei L."/>
        </authorList>
    </citation>
    <scope>NUCLEOTIDE SEQUENCE</scope>
    <source>
        <strain evidence="1">G01</strain>
        <tissue evidence="1">Leaf</tissue>
    </source>
</reference>